<protein>
    <submittedName>
        <fullName evidence="1">Uncharacterized protein</fullName>
    </submittedName>
</protein>
<proteinExistence type="predicted"/>
<dbReference type="EMBL" id="JARK01001375">
    <property type="protein sequence ID" value="EYC14899.1"/>
    <property type="molecule type" value="Genomic_DNA"/>
</dbReference>
<sequence length="74" mass="8110">MYLRPPSLLMVPGWGTFTYGEEDKVGPGRSPGPKKGMKLCIIVRAKDVFIKCAVMAQILHTIQSQKSRSSNMAG</sequence>
<reference evidence="2" key="1">
    <citation type="journal article" date="2015" name="Nat. Genet.">
        <title>The genome and transcriptome of the zoonotic hookworm Ancylostoma ceylanicum identify infection-specific gene families.</title>
        <authorList>
            <person name="Schwarz E.M."/>
            <person name="Hu Y."/>
            <person name="Antoshechkin I."/>
            <person name="Miller M.M."/>
            <person name="Sternberg P.W."/>
            <person name="Aroian R.V."/>
        </authorList>
    </citation>
    <scope>NUCLEOTIDE SEQUENCE</scope>
    <source>
        <strain evidence="2">HY135</strain>
    </source>
</reference>
<evidence type="ECO:0000313" key="2">
    <source>
        <dbReference type="Proteomes" id="UP000024635"/>
    </source>
</evidence>
<keyword evidence="2" id="KW-1185">Reference proteome</keyword>
<organism evidence="1 2">
    <name type="scientific">Ancylostoma ceylanicum</name>
    <dbReference type="NCBI Taxonomy" id="53326"/>
    <lineage>
        <taxon>Eukaryota</taxon>
        <taxon>Metazoa</taxon>
        <taxon>Ecdysozoa</taxon>
        <taxon>Nematoda</taxon>
        <taxon>Chromadorea</taxon>
        <taxon>Rhabditida</taxon>
        <taxon>Rhabditina</taxon>
        <taxon>Rhabditomorpha</taxon>
        <taxon>Strongyloidea</taxon>
        <taxon>Ancylostomatidae</taxon>
        <taxon>Ancylostomatinae</taxon>
        <taxon>Ancylostoma</taxon>
    </lineage>
</organism>
<accession>A0A016UHR1</accession>
<dbReference type="Proteomes" id="UP000024635">
    <property type="component" value="Unassembled WGS sequence"/>
</dbReference>
<evidence type="ECO:0000313" key="1">
    <source>
        <dbReference type="EMBL" id="EYC14899.1"/>
    </source>
</evidence>
<dbReference type="AlphaFoldDB" id="A0A016UHR1"/>
<name>A0A016UHR1_9BILA</name>
<gene>
    <name evidence="1" type="primary">Acey_s0039.g73</name>
    <name evidence="1" type="ORF">Y032_0039g73</name>
</gene>
<comment type="caution">
    <text evidence="1">The sequence shown here is derived from an EMBL/GenBank/DDBJ whole genome shotgun (WGS) entry which is preliminary data.</text>
</comment>